<dbReference type="InterPro" id="IPR041492">
    <property type="entry name" value="HAD_2"/>
</dbReference>
<dbReference type="FunFam" id="3.40.50.1000:FF:000022">
    <property type="entry name" value="Phosphoglycolate phosphatase"/>
    <property type="match status" value="1"/>
</dbReference>
<dbReference type="GO" id="GO:0016787">
    <property type="term" value="F:hydrolase activity"/>
    <property type="evidence" value="ECO:0007669"/>
    <property type="project" value="UniProtKB-KW"/>
</dbReference>
<dbReference type="InterPro" id="IPR036412">
    <property type="entry name" value="HAD-like_sf"/>
</dbReference>
<dbReference type="SFLD" id="SFLDG01129">
    <property type="entry name" value="C1.5:_HAD__Beta-PGM__Phosphata"/>
    <property type="match status" value="1"/>
</dbReference>
<reference evidence="1" key="1">
    <citation type="submission" date="2021-04" db="EMBL/GenBank/DDBJ databases">
        <title>Complete Genome Sequences of Macrococcus spp. from dog and cattle.</title>
        <authorList>
            <person name="Schwendener S."/>
            <person name="Perreten V."/>
        </authorList>
    </citation>
    <scope>NUCLEOTIDE SEQUENCE</scope>
    <source>
        <strain evidence="1">Epi0143-OL</strain>
    </source>
</reference>
<dbReference type="KEGG" id="mequ:KFV11_09570"/>
<dbReference type="Gene3D" id="1.10.150.240">
    <property type="entry name" value="Putative phosphatase, domain 2"/>
    <property type="match status" value="1"/>
</dbReference>
<dbReference type="SFLD" id="SFLDS00003">
    <property type="entry name" value="Haloacid_Dehalogenase"/>
    <property type="match status" value="1"/>
</dbReference>
<evidence type="ECO:0000313" key="2">
    <source>
        <dbReference type="Proteomes" id="UP001057381"/>
    </source>
</evidence>
<sequence length="224" mass="25165">MNGASDSTMTYKNILFDLDGTLTDPKLGITNSIIFSLGKLDIAAPHNDELEHFIGPPLSESYESTYQLTGDRNHLAIDYYREYFSDKGLYENKVYEGIEELLKELKSAGCHLFVATSKPVVFAEQILEHFKLDGYFDAIAGSELDGTRVHKDEVIKFVVDRYQLDVHDCVMIGDRKHDLVGARKNNMDAIGVMYGYGSLAELENEQPVTVVESVEELGDYLKAH</sequence>
<dbReference type="InterPro" id="IPR023214">
    <property type="entry name" value="HAD_sf"/>
</dbReference>
<dbReference type="GO" id="GO:0005829">
    <property type="term" value="C:cytosol"/>
    <property type="evidence" value="ECO:0007669"/>
    <property type="project" value="TreeGrafter"/>
</dbReference>
<dbReference type="InterPro" id="IPR023198">
    <property type="entry name" value="PGP-like_dom2"/>
</dbReference>
<keyword evidence="1" id="KW-0378">Hydrolase</keyword>
<organism evidence="1 2">
    <name type="scientific">Macrococcus equipercicus</name>
    <dbReference type="NCBI Taxonomy" id="69967"/>
    <lineage>
        <taxon>Bacteria</taxon>
        <taxon>Bacillati</taxon>
        <taxon>Bacillota</taxon>
        <taxon>Bacilli</taxon>
        <taxon>Bacillales</taxon>
        <taxon>Staphylococcaceae</taxon>
        <taxon>Macrococcus</taxon>
    </lineage>
</organism>
<dbReference type="Proteomes" id="UP001057381">
    <property type="component" value="Chromosome"/>
</dbReference>
<dbReference type="SUPFAM" id="SSF56784">
    <property type="entry name" value="HAD-like"/>
    <property type="match status" value="1"/>
</dbReference>
<dbReference type="Pfam" id="PF13419">
    <property type="entry name" value="HAD_2"/>
    <property type="match status" value="1"/>
</dbReference>
<protein>
    <submittedName>
        <fullName evidence="1">HAD family hydrolase</fullName>
    </submittedName>
</protein>
<proteinExistence type="predicted"/>
<gene>
    <name evidence="1" type="ORF">KFV11_09570</name>
</gene>
<name>A0A9Q9F124_9STAP</name>
<dbReference type="InterPro" id="IPR050155">
    <property type="entry name" value="HAD-like_hydrolase_sf"/>
</dbReference>
<dbReference type="EMBL" id="CP073809">
    <property type="protein sequence ID" value="UTH13467.1"/>
    <property type="molecule type" value="Genomic_DNA"/>
</dbReference>
<accession>A0A9Q9F124</accession>
<dbReference type="PANTHER" id="PTHR43434">
    <property type="entry name" value="PHOSPHOGLYCOLATE PHOSPHATASE"/>
    <property type="match status" value="1"/>
</dbReference>
<dbReference type="Gene3D" id="3.40.50.1000">
    <property type="entry name" value="HAD superfamily/HAD-like"/>
    <property type="match status" value="1"/>
</dbReference>
<dbReference type="CDD" id="cd04302">
    <property type="entry name" value="HAD_5NT"/>
    <property type="match status" value="1"/>
</dbReference>
<evidence type="ECO:0000313" key="1">
    <source>
        <dbReference type="EMBL" id="UTH13467.1"/>
    </source>
</evidence>
<dbReference type="GO" id="GO:0004713">
    <property type="term" value="F:protein tyrosine kinase activity"/>
    <property type="evidence" value="ECO:0007669"/>
    <property type="project" value="TreeGrafter"/>
</dbReference>
<dbReference type="AlphaFoldDB" id="A0A9Q9F124"/>
<dbReference type="PANTHER" id="PTHR43434:SF20">
    <property type="entry name" value="5'-NUCLEOTIDASE"/>
    <property type="match status" value="1"/>
</dbReference>